<organism evidence="1 2">
    <name type="scientific">Saccharibacillus brassicae</name>
    <dbReference type="NCBI Taxonomy" id="2583377"/>
    <lineage>
        <taxon>Bacteria</taxon>
        <taxon>Bacillati</taxon>
        <taxon>Bacillota</taxon>
        <taxon>Bacilli</taxon>
        <taxon>Bacillales</taxon>
        <taxon>Paenibacillaceae</taxon>
        <taxon>Saccharibacillus</taxon>
    </lineage>
</organism>
<reference evidence="1 2" key="1">
    <citation type="submission" date="2019-06" db="EMBL/GenBank/DDBJ databases">
        <title>Saccharibacillus brassicae sp. nov., an endophytic bacterium isolated from Chinese cabbage seeds (Brassica pekinensis).</title>
        <authorList>
            <person name="Jiang L."/>
            <person name="Lee J."/>
            <person name="Kim S.W."/>
        </authorList>
    </citation>
    <scope>NUCLEOTIDE SEQUENCE [LARGE SCALE GENOMIC DNA]</scope>
    <source>
        <strain evidence="2">KCTC 43072 / ATSA2</strain>
    </source>
</reference>
<dbReference type="RefSeq" id="WP_141447498.1">
    <property type="nucleotide sequence ID" value="NZ_CP041217.1"/>
</dbReference>
<dbReference type="Proteomes" id="UP000316968">
    <property type="component" value="Chromosome"/>
</dbReference>
<proteinExistence type="predicted"/>
<dbReference type="AlphaFoldDB" id="A0A4Y6UWF6"/>
<evidence type="ECO:0000313" key="1">
    <source>
        <dbReference type="EMBL" id="QDH20950.1"/>
    </source>
</evidence>
<gene>
    <name evidence="1" type="ORF">FFV09_08855</name>
</gene>
<dbReference type="KEGG" id="saca:FFV09_08855"/>
<dbReference type="OrthoDB" id="2859043at2"/>
<dbReference type="EMBL" id="CP041217">
    <property type="protein sequence ID" value="QDH20950.1"/>
    <property type="molecule type" value="Genomic_DNA"/>
</dbReference>
<keyword evidence="2" id="KW-1185">Reference proteome</keyword>
<sequence>MNRILIERTINDVLTRSNSQIEVVLEHLFPGKRLIGGKYNLDENRITLYLGVLEQQCKLLFDSLEPFEEYVRVVLAHELGHAHDPELDYLSERLVNIRGKLSRTRVSLRLEENAWRYADDLLRRENPAIFDTIMGYSLSGYYELLPEYAHYAESAATTA</sequence>
<evidence type="ECO:0008006" key="3">
    <source>
        <dbReference type="Google" id="ProtNLM"/>
    </source>
</evidence>
<evidence type="ECO:0000313" key="2">
    <source>
        <dbReference type="Proteomes" id="UP000316968"/>
    </source>
</evidence>
<name>A0A4Y6UWF6_SACBS</name>
<protein>
    <recommendedName>
        <fullName evidence="3">ImmA/IrrE family metallo-endopeptidase</fullName>
    </recommendedName>
</protein>
<dbReference type="SUPFAM" id="SSF55486">
    <property type="entry name" value="Metalloproteases ('zincins'), catalytic domain"/>
    <property type="match status" value="1"/>
</dbReference>
<accession>A0A4Y6UWF6</accession>